<dbReference type="Proteomes" id="UP000568022">
    <property type="component" value="Unassembled WGS sequence"/>
</dbReference>
<accession>A0A7W8FBK4</accession>
<feature type="region of interest" description="Disordered" evidence="1">
    <location>
        <begin position="139"/>
        <end position="216"/>
    </location>
</feature>
<evidence type="ECO:0000313" key="3">
    <source>
        <dbReference type="EMBL" id="MBB5128375.1"/>
    </source>
</evidence>
<sequence length="420" mass="44500">MDALPSHQELTEELKCLRRLGFPRLRHCSRDGLRAAAVAAGFCVDADDELEGIEELLGAAVRRLGGGDLRDADDCDPLARAAAHSFGLFAYRRGVPASDRRKAAAGVYGVSTERFRKSQEHEVLDGLASAVLALARSGRPAAPGDVRSGAPGDSRPGAPGGVRSDPRTAVRTLLTGPVPGDARPPGDLRAPGGLRPGPSGRRPAPGGLRPLPAASRPVPGRVTVRLTPIEEIRDIDILVSSENVYLEMSKTFRPTVSGVLRRAAAERSDGEVVDDVLARELAVWLHAHRRTGLAVRPGTVVPTSAGALSRQGVRRVYHAAVATPVDHGSRYHVAPGTVTEAVRQSFELARAERKTLALPLTSICFPLLGAGRGGLPAADAAAHLLGAVREELRRDPSWSVLLVTRRREYAGLLRDANSGP</sequence>
<evidence type="ECO:0000256" key="1">
    <source>
        <dbReference type="SAM" id="MobiDB-lite"/>
    </source>
</evidence>
<proteinExistence type="predicted"/>
<dbReference type="AlphaFoldDB" id="A0A7W8FBK4"/>
<dbReference type="SUPFAM" id="SSF52949">
    <property type="entry name" value="Macro domain-like"/>
    <property type="match status" value="1"/>
</dbReference>
<evidence type="ECO:0000313" key="4">
    <source>
        <dbReference type="Proteomes" id="UP000568022"/>
    </source>
</evidence>
<keyword evidence="4" id="KW-1185">Reference proteome</keyword>
<dbReference type="InterPro" id="IPR043472">
    <property type="entry name" value="Macro_dom-like"/>
</dbReference>
<dbReference type="Gene3D" id="3.40.220.10">
    <property type="entry name" value="Leucine Aminopeptidase, subunit E, domain 1"/>
    <property type="match status" value="1"/>
</dbReference>
<protein>
    <submittedName>
        <fullName evidence="3">O-acetyl-ADP-ribose deacetylase (Regulator of RNase III)</fullName>
    </submittedName>
</protein>
<dbReference type="InterPro" id="IPR002589">
    <property type="entry name" value="Macro_dom"/>
</dbReference>
<comment type="caution">
    <text evidence="3">The sequence shown here is derived from an EMBL/GenBank/DDBJ whole genome shotgun (WGS) entry which is preliminary data.</text>
</comment>
<name>A0A7W8FBK4_9ACTN</name>
<reference evidence="3 4" key="1">
    <citation type="submission" date="2020-08" db="EMBL/GenBank/DDBJ databases">
        <title>Genomic Encyclopedia of Type Strains, Phase III (KMG-III): the genomes of soil and plant-associated and newly described type strains.</title>
        <authorList>
            <person name="Whitman W."/>
        </authorList>
    </citation>
    <scope>NUCLEOTIDE SEQUENCE [LARGE SCALE GENOMIC DNA]</scope>
    <source>
        <strain evidence="3 4">CECT 3226</strain>
    </source>
</reference>
<dbReference type="PROSITE" id="PS51154">
    <property type="entry name" value="MACRO"/>
    <property type="match status" value="1"/>
</dbReference>
<dbReference type="Pfam" id="PF01661">
    <property type="entry name" value="Macro"/>
    <property type="match status" value="1"/>
</dbReference>
<feature type="compositionally biased region" description="Low complexity" evidence="1">
    <location>
        <begin position="183"/>
        <end position="214"/>
    </location>
</feature>
<feature type="domain" description="Macro" evidence="2">
    <location>
        <begin position="209"/>
        <end position="420"/>
    </location>
</feature>
<evidence type="ECO:0000259" key="2">
    <source>
        <dbReference type="PROSITE" id="PS51154"/>
    </source>
</evidence>
<gene>
    <name evidence="3" type="ORF">FHS32_005150</name>
</gene>
<organism evidence="3 4">
    <name type="scientific">Streptomyces griseoloalbus</name>
    <dbReference type="NCBI Taxonomy" id="67303"/>
    <lineage>
        <taxon>Bacteria</taxon>
        <taxon>Bacillati</taxon>
        <taxon>Actinomycetota</taxon>
        <taxon>Actinomycetes</taxon>
        <taxon>Kitasatosporales</taxon>
        <taxon>Streptomycetaceae</taxon>
        <taxon>Streptomyces</taxon>
    </lineage>
</organism>
<dbReference type="EMBL" id="JACHJE010000013">
    <property type="protein sequence ID" value="MBB5128375.1"/>
    <property type="molecule type" value="Genomic_DNA"/>
</dbReference>